<accession>A0A7R8GZH5</accession>
<organism evidence="2 3">
    <name type="scientific">Lepeophtheirus salmonis</name>
    <name type="common">Salmon louse</name>
    <name type="synonym">Caligus salmonis</name>
    <dbReference type="NCBI Taxonomy" id="72036"/>
    <lineage>
        <taxon>Eukaryota</taxon>
        <taxon>Metazoa</taxon>
        <taxon>Ecdysozoa</taxon>
        <taxon>Arthropoda</taxon>
        <taxon>Crustacea</taxon>
        <taxon>Multicrustacea</taxon>
        <taxon>Hexanauplia</taxon>
        <taxon>Copepoda</taxon>
        <taxon>Siphonostomatoida</taxon>
        <taxon>Caligidae</taxon>
        <taxon>Lepeophtheirus</taxon>
    </lineage>
</organism>
<dbReference type="Proteomes" id="UP000675881">
    <property type="component" value="Chromosome 1"/>
</dbReference>
<proteinExistence type="predicted"/>
<evidence type="ECO:0000256" key="1">
    <source>
        <dbReference type="SAM" id="MobiDB-lite"/>
    </source>
</evidence>
<dbReference type="AlphaFoldDB" id="A0A7R8GZH5"/>
<name>A0A7R8GZH5_LEPSM</name>
<feature type="compositionally biased region" description="Pro residues" evidence="1">
    <location>
        <begin position="111"/>
        <end position="125"/>
    </location>
</feature>
<reference evidence="2" key="1">
    <citation type="submission" date="2021-02" db="EMBL/GenBank/DDBJ databases">
        <authorList>
            <person name="Bekaert M."/>
        </authorList>
    </citation>
    <scope>NUCLEOTIDE SEQUENCE</scope>
    <source>
        <strain evidence="2">IoA-00</strain>
    </source>
</reference>
<gene>
    <name evidence="2" type="ORF">LSAA_834</name>
</gene>
<feature type="compositionally biased region" description="Low complexity" evidence="1">
    <location>
        <begin position="165"/>
        <end position="184"/>
    </location>
</feature>
<feature type="compositionally biased region" description="Low complexity" evidence="1">
    <location>
        <begin position="140"/>
        <end position="150"/>
    </location>
</feature>
<protein>
    <submittedName>
        <fullName evidence="2">(salmon louse) hypothetical protein</fullName>
    </submittedName>
</protein>
<keyword evidence="3" id="KW-1185">Reference proteome</keyword>
<sequence length="224" mass="25186">MNLQHRDYHFMKKNPIGQTKYVSSTVLYRNIIYHPGSTQESRTNFKNTPFIIFTRICIEKKNQILMTAFLSVAIYARVFAFLDQQGIPGQPYPPPPYAVKDQPMGDGQYPPQQPGYPPQGYPAYPPQQGGGYPPPPQQAYPPQQDGGYYPPQQPGYPPQEGGGYYPPQQQPGYSPQNFNQAQQNQQEDSKSHGCCEICCCCLAGYCMCKMISDLFCCLCDILGD</sequence>
<evidence type="ECO:0000313" key="3">
    <source>
        <dbReference type="Proteomes" id="UP000675881"/>
    </source>
</evidence>
<feature type="region of interest" description="Disordered" evidence="1">
    <location>
        <begin position="92"/>
        <end position="184"/>
    </location>
</feature>
<evidence type="ECO:0000313" key="2">
    <source>
        <dbReference type="EMBL" id="CAF2766203.1"/>
    </source>
</evidence>
<dbReference type="EMBL" id="HG994580">
    <property type="protein sequence ID" value="CAF2766203.1"/>
    <property type="molecule type" value="Genomic_DNA"/>
</dbReference>